<dbReference type="WBParaSite" id="SSLN_0000997401-mRNA-1">
    <property type="protein sequence ID" value="SSLN_0000997401-mRNA-1"/>
    <property type="gene ID" value="SSLN_0000997401"/>
</dbReference>
<dbReference type="Proteomes" id="UP000275846">
    <property type="component" value="Unassembled WGS sequence"/>
</dbReference>
<reference evidence="2 3" key="2">
    <citation type="submission" date="2018-11" db="EMBL/GenBank/DDBJ databases">
        <authorList>
            <consortium name="Pathogen Informatics"/>
        </authorList>
    </citation>
    <scope>NUCLEOTIDE SEQUENCE [LARGE SCALE GENOMIC DNA]</scope>
    <source>
        <strain evidence="2 3">NST_G2</strain>
    </source>
</reference>
<dbReference type="InterPro" id="IPR000477">
    <property type="entry name" value="RT_dom"/>
</dbReference>
<accession>A0A183SZG4</accession>
<evidence type="ECO:0000313" key="3">
    <source>
        <dbReference type="Proteomes" id="UP000275846"/>
    </source>
</evidence>
<gene>
    <name evidence="2" type="ORF">SSLN_LOCUS9612</name>
</gene>
<proteinExistence type="predicted"/>
<dbReference type="CDD" id="cd01650">
    <property type="entry name" value="RT_nLTR_like"/>
    <property type="match status" value="1"/>
</dbReference>
<evidence type="ECO:0000313" key="2">
    <source>
        <dbReference type="EMBL" id="VDL95997.1"/>
    </source>
</evidence>
<sequence>MWLLEFGFFAAATPRAIITTGGLNQAARVSPLALAAWNVRSLIDKHMSNRPLRRRVRYKMDIAALSETRFSEQDQLEEDEFYEDLHALLATVSNVDKLIVLGDFNVRAGRTTLSGRECWVPTVMVADWFDDNDADIRNVLVEKNGLHKAYMDLQTDATKAAFFRCRRLVQQRLREMQDAWMIRKAEESQTLKEQLLTEKLQILKRWAEHFRSVLNCSSAISDAAIGRLFQVDTNKDLDLPPSLPQTVRAMQQISSGKAPGSGAIPPEVYKHSGPRLMAEIATLFQEMWRQGKIPQDFKDATIFHLYKWKGNRQLCDNHRGISLLNIAGKIFFRILLNRLNGHLEQGLLPESQCGFRRHRGTTDMIFATRQLQEKGREMRTHLYTTFVDLMKAFDTVNCDGLWKSL</sequence>
<feature type="domain" description="Reverse transcriptase" evidence="1">
    <location>
        <begin position="286"/>
        <end position="405"/>
    </location>
</feature>
<name>A0A183SZG4_SCHSO</name>
<dbReference type="EMBL" id="UYSU01035349">
    <property type="protein sequence ID" value="VDL95997.1"/>
    <property type="molecule type" value="Genomic_DNA"/>
</dbReference>
<organism evidence="4">
    <name type="scientific">Schistocephalus solidus</name>
    <name type="common">Tapeworm</name>
    <dbReference type="NCBI Taxonomy" id="70667"/>
    <lineage>
        <taxon>Eukaryota</taxon>
        <taxon>Metazoa</taxon>
        <taxon>Spiralia</taxon>
        <taxon>Lophotrochozoa</taxon>
        <taxon>Platyhelminthes</taxon>
        <taxon>Cestoda</taxon>
        <taxon>Eucestoda</taxon>
        <taxon>Diphyllobothriidea</taxon>
        <taxon>Diphyllobothriidae</taxon>
        <taxon>Schistocephalus</taxon>
    </lineage>
</organism>
<keyword evidence="3" id="KW-1185">Reference proteome</keyword>
<dbReference type="Pfam" id="PF00078">
    <property type="entry name" value="RVT_1"/>
    <property type="match status" value="1"/>
</dbReference>
<dbReference type="PROSITE" id="PS50878">
    <property type="entry name" value="RT_POL"/>
    <property type="match status" value="1"/>
</dbReference>
<protein>
    <submittedName>
        <fullName evidence="4">Reverse transcriptase domain-containing protein</fullName>
    </submittedName>
</protein>
<evidence type="ECO:0000259" key="1">
    <source>
        <dbReference type="PROSITE" id="PS50878"/>
    </source>
</evidence>
<dbReference type="PANTHER" id="PTHR19446">
    <property type="entry name" value="REVERSE TRANSCRIPTASES"/>
    <property type="match status" value="1"/>
</dbReference>
<evidence type="ECO:0000313" key="4">
    <source>
        <dbReference type="WBParaSite" id="SSLN_0000997401-mRNA-1"/>
    </source>
</evidence>
<reference evidence="4" key="1">
    <citation type="submission" date="2016-06" db="UniProtKB">
        <authorList>
            <consortium name="WormBaseParasite"/>
        </authorList>
    </citation>
    <scope>IDENTIFICATION</scope>
</reference>
<dbReference type="OrthoDB" id="10070415at2759"/>
<dbReference type="AlphaFoldDB" id="A0A183SZG4"/>